<dbReference type="STRING" id="2282107.A0A286UM82"/>
<dbReference type="Proteomes" id="UP000217199">
    <property type="component" value="Unassembled WGS sequence"/>
</dbReference>
<reference evidence="2 3" key="1">
    <citation type="journal article" date="2017" name="Mol. Ecol.">
        <title>Comparative and population genomic landscape of Phellinus noxius: A hypervariable fungus causing root rot in trees.</title>
        <authorList>
            <person name="Chung C.L."/>
            <person name="Lee T.J."/>
            <person name="Akiba M."/>
            <person name="Lee H.H."/>
            <person name="Kuo T.H."/>
            <person name="Liu D."/>
            <person name="Ke H.M."/>
            <person name="Yokoi T."/>
            <person name="Roa M.B."/>
            <person name="Lu M.J."/>
            <person name="Chang Y.Y."/>
            <person name="Ann P.J."/>
            <person name="Tsai J.N."/>
            <person name="Chen C.Y."/>
            <person name="Tzean S.S."/>
            <person name="Ota Y."/>
            <person name="Hattori T."/>
            <person name="Sahashi N."/>
            <person name="Liou R.F."/>
            <person name="Kikuchi T."/>
            <person name="Tsai I.J."/>
        </authorList>
    </citation>
    <scope>NUCLEOTIDE SEQUENCE [LARGE SCALE GENOMIC DNA]</scope>
    <source>
        <strain evidence="2 3">FFPRI411160</strain>
    </source>
</reference>
<organism evidence="2 3">
    <name type="scientific">Pyrrhoderma noxium</name>
    <dbReference type="NCBI Taxonomy" id="2282107"/>
    <lineage>
        <taxon>Eukaryota</taxon>
        <taxon>Fungi</taxon>
        <taxon>Dikarya</taxon>
        <taxon>Basidiomycota</taxon>
        <taxon>Agaricomycotina</taxon>
        <taxon>Agaricomycetes</taxon>
        <taxon>Hymenochaetales</taxon>
        <taxon>Hymenochaetaceae</taxon>
        <taxon>Pyrrhoderma</taxon>
    </lineage>
</organism>
<sequence length="200" mass="22761">MTDGTKWAPGPTYGPVLSQTDLFLLHPKLELHPILTHSLKSFHLVFDLVEGRATGYNAESTDRDLPFEAKDEVATLPRVTELYVITRASPWCSIVKNPNGVTLQDIIGTIWRDYKQPILEEEFTSLPPVMQDRVKRTAANRGMGYQPISPWNAEIPHQRCIRVDWLRDKRFFDGMEHDDAFAKERLGFAAPNVLVMSLIS</sequence>
<evidence type="ECO:0000259" key="1">
    <source>
        <dbReference type="Pfam" id="PF20415"/>
    </source>
</evidence>
<dbReference type="AlphaFoldDB" id="A0A286UM82"/>
<feature type="domain" description="DUF6699" evidence="1">
    <location>
        <begin position="63"/>
        <end position="178"/>
    </location>
</feature>
<dbReference type="Pfam" id="PF20415">
    <property type="entry name" value="DUF6699"/>
    <property type="match status" value="1"/>
</dbReference>
<dbReference type="InParanoid" id="A0A286UM82"/>
<accession>A0A286UM82</accession>
<dbReference type="EMBL" id="NBII01000003">
    <property type="protein sequence ID" value="PAV20672.1"/>
    <property type="molecule type" value="Genomic_DNA"/>
</dbReference>
<gene>
    <name evidence="2" type="ORF">PNOK_0329900</name>
</gene>
<proteinExistence type="predicted"/>
<evidence type="ECO:0000313" key="2">
    <source>
        <dbReference type="EMBL" id="PAV20672.1"/>
    </source>
</evidence>
<protein>
    <recommendedName>
        <fullName evidence="1">DUF6699 domain-containing protein</fullName>
    </recommendedName>
</protein>
<dbReference type="InterPro" id="IPR046522">
    <property type="entry name" value="DUF6699"/>
</dbReference>
<evidence type="ECO:0000313" key="3">
    <source>
        <dbReference type="Proteomes" id="UP000217199"/>
    </source>
</evidence>
<comment type="caution">
    <text evidence="2">The sequence shown here is derived from an EMBL/GenBank/DDBJ whole genome shotgun (WGS) entry which is preliminary data.</text>
</comment>
<dbReference type="OrthoDB" id="3333333at2759"/>
<keyword evidence="3" id="KW-1185">Reference proteome</keyword>
<name>A0A286UM82_9AGAM</name>